<feature type="transmembrane region" description="Helical" evidence="14">
    <location>
        <begin position="387"/>
        <end position="406"/>
    </location>
</feature>
<evidence type="ECO:0000256" key="8">
    <source>
        <dbReference type="ARBA" id="ARBA00022824"/>
    </source>
</evidence>
<comment type="cofactor">
    <cofactor evidence="1">
        <name>Zn(2+)</name>
        <dbReference type="ChEBI" id="CHEBI:29105"/>
    </cofactor>
</comment>
<evidence type="ECO:0000256" key="4">
    <source>
        <dbReference type="ARBA" id="ARBA00022670"/>
    </source>
</evidence>
<protein>
    <submittedName>
        <fullName evidence="19">Endoplasmic reticulum metallopeptidase 1</fullName>
    </submittedName>
</protein>
<keyword evidence="13" id="KW-0325">Glycoprotein</keyword>
<dbReference type="GO" id="GO:0006508">
    <property type="term" value="P:proteolysis"/>
    <property type="evidence" value="ECO:0007669"/>
    <property type="project" value="UniProtKB-KW"/>
</dbReference>
<dbReference type="Pfam" id="PF04389">
    <property type="entry name" value="Peptidase_M28"/>
    <property type="match status" value="1"/>
</dbReference>
<dbReference type="InterPro" id="IPR053974">
    <property type="entry name" value="ERMP1_1-A_TM"/>
</dbReference>
<dbReference type="InterPro" id="IPR007484">
    <property type="entry name" value="Peptidase_M28"/>
</dbReference>
<evidence type="ECO:0000259" key="16">
    <source>
        <dbReference type="Pfam" id="PF22248"/>
    </source>
</evidence>
<evidence type="ECO:0000256" key="9">
    <source>
        <dbReference type="ARBA" id="ARBA00022833"/>
    </source>
</evidence>
<feature type="domain" description="Endoplasmic reticulum metallopeptidase 1-like C-terminal" evidence="16">
    <location>
        <begin position="650"/>
        <end position="873"/>
    </location>
</feature>
<evidence type="ECO:0000256" key="2">
    <source>
        <dbReference type="ARBA" id="ARBA00004477"/>
    </source>
</evidence>
<gene>
    <name evidence="19" type="primary">LOC108008112</name>
</gene>
<dbReference type="AlphaFoldDB" id="A0AB39Z2I1"/>
<evidence type="ECO:0000256" key="7">
    <source>
        <dbReference type="ARBA" id="ARBA00022801"/>
    </source>
</evidence>
<dbReference type="InterPro" id="IPR048024">
    <property type="entry name" value="Fxna-like_M28_dom"/>
</dbReference>
<evidence type="ECO:0000256" key="1">
    <source>
        <dbReference type="ARBA" id="ARBA00001947"/>
    </source>
</evidence>
<evidence type="ECO:0000256" key="6">
    <source>
        <dbReference type="ARBA" id="ARBA00022723"/>
    </source>
</evidence>
<sequence>MGDKDKLILDEPVEDGVKSYSRKHSKKAKGYLQLPWYFSGGIVLFWGLLFVAVVKPLFYRLPEPLTVEDASKGVFIAERAQANLYDFEAIGTKVVGSDGNEHKTVQFLLKELNLIKENVREDLFDMEIDLQYAYGAYVKWNLVNMYQGIQNVVVKLTPKGSTSENYVLVNSHFDSQPTSPSTGDDGHMVVSILEVLRVISSSTQSFEHPIVFLINGSEENSLQASHGFIAYHKWAKNCKAVINLDAAGSGGRELMFQSGPNTPWLASIYKQGAKHYFSTTMAEEIFQTGLVPSYTDFDIFVEYGNLVGLDIGQCINGFVYHTKYDRIDVIPRAALQNTGDNLLGLVRTLSNATELRNPSANPSGNTTFFDVLGLYLITYSADTGVKLNYAVAAAAIILVYVSLLRIADTSNVSSEQVLSSFVLVLVVQIIAFVLGLALPLLVAYGLDKYGYSLSYFATPSLLIGLYVCPSLLGLALPSFIYLKLKSYDKVSVAQQVQLTLHGHAAVLSILCIGINYYGLRTTYVITWTLVFYVVPLAFNLLTTLHDRGFSWTAILKIVQVAPFMYNSYLFYCFIVILTPMMGRFGLGTNPDLIIGALTALGTVLSMGFLILLINMSRRSGFVLLTLLSVAIAAITIASSSDIGFPYRAKTNVQRVPYLQVRRVFYEYDGTVSKDESGYLFSFQDRRGVSPLKDTNVDLTGLVNMTSDCAKYMMCGMPLYDHRWVEAMDDTMWLPRENPVWTPAEPILELRNKTVLADGKTIRFQFNLNCTDHTSIFINPNEDVTVSSWSFLEEYLTTNSPPYHIYYSYGIDNTPLDFSIDITKPDADFNVQLFEMGISAHYMHVDGDDEAVQFAKTFPDFAVTIQWPAIYKKYQF</sequence>
<keyword evidence="18" id="KW-1185">Reference proteome</keyword>
<dbReference type="GeneID" id="108008112"/>
<keyword evidence="12 14" id="KW-0472">Membrane</keyword>
<dbReference type="GO" id="GO:0008235">
    <property type="term" value="F:metalloexopeptidase activity"/>
    <property type="evidence" value="ECO:0007669"/>
    <property type="project" value="InterPro"/>
</dbReference>
<dbReference type="Pfam" id="PF22249">
    <property type="entry name" value="ERMP1-TM"/>
    <property type="match status" value="1"/>
</dbReference>
<feature type="domain" description="Peptidase M28" evidence="15">
    <location>
        <begin position="151"/>
        <end position="345"/>
    </location>
</feature>
<evidence type="ECO:0000256" key="11">
    <source>
        <dbReference type="ARBA" id="ARBA00023049"/>
    </source>
</evidence>
<organism evidence="18 19">
    <name type="scientific">Drosophila suzukii</name>
    <name type="common">Spotted-wing drosophila fruit fly</name>
    <dbReference type="NCBI Taxonomy" id="28584"/>
    <lineage>
        <taxon>Eukaryota</taxon>
        <taxon>Metazoa</taxon>
        <taxon>Ecdysozoa</taxon>
        <taxon>Arthropoda</taxon>
        <taxon>Hexapoda</taxon>
        <taxon>Insecta</taxon>
        <taxon>Pterygota</taxon>
        <taxon>Neoptera</taxon>
        <taxon>Endopterygota</taxon>
        <taxon>Diptera</taxon>
        <taxon>Brachycera</taxon>
        <taxon>Muscomorpha</taxon>
        <taxon>Ephydroidea</taxon>
        <taxon>Drosophilidae</taxon>
        <taxon>Drosophila</taxon>
        <taxon>Sophophora</taxon>
    </lineage>
</organism>
<dbReference type="InterPro" id="IPR053973">
    <property type="entry name" value="ERMP1-like_C"/>
</dbReference>
<comment type="similarity">
    <text evidence="3">Belongs to the peptidase M28 family.</text>
</comment>
<dbReference type="RefSeq" id="XP_016927391.3">
    <property type="nucleotide sequence ID" value="XM_017071902.3"/>
</dbReference>
<dbReference type="PANTHER" id="PTHR12147:SF22">
    <property type="entry name" value="ENDOPLASMIC RETICULUM METALLOPEPTIDASE 1"/>
    <property type="match status" value="1"/>
</dbReference>
<feature type="transmembrane region" description="Helical" evidence="14">
    <location>
        <begin position="461"/>
        <end position="484"/>
    </location>
</feature>
<keyword evidence="9" id="KW-0862">Zinc</keyword>
<evidence type="ECO:0000256" key="10">
    <source>
        <dbReference type="ARBA" id="ARBA00022989"/>
    </source>
</evidence>
<evidence type="ECO:0000259" key="17">
    <source>
        <dbReference type="Pfam" id="PF22249"/>
    </source>
</evidence>
<feature type="transmembrane region" description="Helical" evidence="14">
    <location>
        <begin position="524"/>
        <end position="544"/>
    </location>
</feature>
<feature type="transmembrane region" description="Helical" evidence="14">
    <location>
        <begin position="592"/>
        <end position="613"/>
    </location>
</feature>
<evidence type="ECO:0000256" key="3">
    <source>
        <dbReference type="ARBA" id="ARBA00010918"/>
    </source>
</evidence>
<keyword evidence="5 14" id="KW-0812">Transmembrane</keyword>
<evidence type="ECO:0000256" key="13">
    <source>
        <dbReference type="ARBA" id="ARBA00023180"/>
    </source>
</evidence>
<keyword evidence="11" id="KW-0482">Metalloprotease</keyword>
<keyword evidence="7" id="KW-0378">Hydrolase</keyword>
<evidence type="ECO:0000313" key="18">
    <source>
        <dbReference type="Proteomes" id="UP001652628"/>
    </source>
</evidence>
<reference evidence="19" key="1">
    <citation type="submission" date="2025-08" db="UniProtKB">
        <authorList>
            <consortium name="RefSeq"/>
        </authorList>
    </citation>
    <scope>IDENTIFICATION</scope>
</reference>
<dbReference type="Proteomes" id="UP001652628">
    <property type="component" value="Chromosome 2R"/>
</dbReference>
<feature type="transmembrane region" description="Helical" evidence="14">
    <location>
        <begin position="620"/>
        <end position="639"/>
    </location>
</feature>
<evidence type="ECO:0000256" key="5">
    <source>
        <dbReference type="ARBA" id="ARBA00022692"/>
    </source>
</evidence>
<evidence type="ECO:0000256" key="12">
    <source>
        <dbReference type="ARBA" id="ARBA00023136"/>
    </source>
</evidence>
<evidence type="ECO:0000259" key="15">
    <source>
        <dbReference type="Pfam" id="PF04389"/>
    </source>
</evidence>
<keyword evidence="6" id="KW-0479">Metal-binding</keyword>
<feature type="transmembrane region" description="Helical" evidence="14">
    <location>
        <begin position="565"/>
        <end position="586"/>
    </location>
</feature>
<keyword evidence="10 14" id="KW-1133">Transmembrane helix</keyword>
<dbReference type="InterPro" id="IPR045175">
    <property type="entry name" value="M28_fam"/>
</dbReference>
<keyword evidence="4" id="KW-0645">Protease</keyword>
<dbReference type="Pfam" id="PF22248">
    <property type="entry name" value="ERMP1_C"/>
    <property type="match status" value="1"/>
</dbReference>
<dbReference type="PANTHER" id="PTHR12147">
    <property type="entry name" value="METALLOPEPTIDASE M28 FAMILY MEMBER"/>
    <property type="match status" value="1"/>
</dbReference>
<proteinExistence type="inferred from homology"/>
<accession>A0AB39Z2I1</accession>
<keyword evidence="8" id="KW-0256">Endoplasmic reticulum</keyword>
<comment type="subcellular location">
    <subcellularLocation>
        <location evidence="2">Endoplasmic reticulum membrane</location>
        <topology evidence="2">Multi-pass membrane protein</topology>
    </subcellularLocation>
</comment>
<name>A0AB39Z2I1_DROSZ</name>
<dbReference type="SUPFAM" id="SSF53187">
    <property type="entry name" value="Zn-dependent exopeptidases"/>
    <property type="match status" value="1"/>
</dbReference>
<evidence type="ECO:0000313" key="19">
    <source>
        <dbReference type="RefSeq" id="XP_016927391.3"/>
    </source>
</evidence>
<feature type="transmembrane region" description="Helical" evidence="14">
    <location>
        <begin position="34"/>
        <end position="54"/>
    </location>
</feature>
<evidence type="ECO:0000256" key="14">
    <source>
        <dbReference type="SAM" id="Phobius"/>
    </source>
</evidence>
<dbReference type="Gene3D" id="3.40.630.10">
    <property type="entry name" value="Zn peptidases"/>
    <property type="match status" value="1"/>
</dbReference>
<feature type="domain" description="Endoplasmic reticulum metallopeptidase 1/1-A TM" evidence="17">
    <location>
        <begin position="419"/>
        <end position="633"/>
    </location>
</feature>
<dbReference type="GO" id="GO:0005789">
    <property type="term" value="C:endoplasmic reticulum membrane"/>
    <property type="evidence" value="ECO:0007669"/>
    <property type="project" value="UniProtKB-SubCell"/>
</dbReference>
<feature type="transmembrane region" description="Helical" evidence="14">
    <location>
        <begin position="496"/>
        <end position="518"/>
    </location>
</feature>
<dbReference type="CDD" id="cd03875">
    <property type="entry name" value="M28_Fxna_like"/>
    <property type="match status" value="1"/>
</dbReference>
<dbReference type="GO" id="GO:0046872">
    <property type="term" value="F:metal ion binding"/>
    <property type="evidence" value="ECO:0007669"/>
    <property type="project" value="UniProtKB-KW"/>
</dbReference>
<feature type="transmembrane region" description="Helical" evidence="14">
    <location>
        <begin position="418"/>
        <end position="441"/>
    </location>
</feature>